<sequence length="682" mass="76416">MSHSHPILPTKPISLPYSHFFTSPIAPYAPTLRAKVIPHLLIQSPPMASSVIGRRLEGCTEVVMPVGGKVPITLTVYKEVLEDIGVGEGIEISIMNQFINSFSLNHSVLGLLPLEPVIEPPSTSVATSRSTTLILDPLTACPTQNILFKNLIPSGSPIAFLTGIDVFYEWVVNRPNSPIKRNQRLQGDTGKEAEEEEEDLLLIDGAKETENSISRHDAFELQGVQVVPSLSHQNETHDAWLQTQLESSIDRLFREQFIRRFPLIFDGGLLKYSSALHVPRGIPSALTQLLHLSNMYNTPLAKEMKTLLKPISQHQEQRLYTTVREASDLQARKGKRKSHSQSQAQNQIQEGSSSLSKKKRTSDPPTSPSFELDMESMDPSDRCHAYLQRVMLERREWEDEGGNKTEKKLKRIIGDLFGEIGRSSFEIKRRKAGKMSYSRVQYALSKLVHSAAEIAKENCLALTSQSHSNHQTPLFVADSHTDMDESGEDQDATDYFSDDELLIDQDSAYEPYDEDDELLLEIPVRPDELLDRDHENDDDDDLLLIEEDFERYLKEEDEMELLIDKDRVEEAELGVDEKKMKLPAGDAFMVDPNHFDKPQQNGRLASTQPDKFQMTNHLDISANDAIIGSTGGRYYDGEESGSVLPASKDKYDHLPGDCGELSGTVSFEIGGDAEESSDELLI</sequence>
<reference evidence="3" key="2">
    <citation type="submission" date="2013-12" db="EMBL/GenBank/DDBJ databases">
        <title>Evolution of pathogenesis and genome organization in the Tremellales.</title>
        <authorList>
            <person name="Cuomo C."/>
            <person name="Litvintseva A."/>
            <person name="Heitman J."/>
            <person name="Chen Y."/>
            <person name="Sun S."/>
            <person name="Springer D."/>
            <person name="Dromer F."/>
            <person name="Young S."/>
            <person name="Zeng Q."/>
            <person name="Chapman S."/>
            <person name="Gujja S."/>
            <person name="Saif S."/>
            <person name="Birren B."/>
        </authorList>
    </citation>
    <scope>NUCLEOTIDE SEQUENCE [LARGE SCALE GENOMIC DNA]</scope>
    <source>
        <strain evidence="3">CBS 10435</strain>
    </source>
</reference>
<dbReference type="AlphaFoldDB" id="A0A1B9INY4"/>
<evidence type="ECO:0000313" key="3">
    <source>
        <dbReference type="Proteomes" id="UP000092583"/>
    </source>
</evidence>
<proteinExistence type="predicted"/>
<keyword evidence="3" id="KW-1185">Reference proteome</keyword>
<protein>
    <submittedName>
        <fullName evidence="2">Uncharacterized protein</fullName>
    </submittedName>
</protein>
<dbReference type="OrthoDB" id="2565130at2759"/>
<evidence type="ECO:0000313" key="2">
    <source>
        <dbReference type="EMBL" id="OCF57288.1"/>
    </source>
</evidence>
<accession>A0A1B9INY4</accession>
<evidence type="ECO:0000256" key="1">
    <source>
        <dbReference type="SAM" id="MobiDB-lite"/>
    </source>
</evidence>
<dbReference type="EMBL" id="KI669463">
    <property type="protein sequence ID" value="OCF57288.1"/>
    <property type="molecule type" value="Genomic_DNA"/>
</dbReference>
<name>A0A1B9INY4_9TREE</name>
<reference evidence="2 3" key="1">
    <citation type="submission" date="2013-07" db="EMBL/GenBank/DDBJ databases">
        <title>The Genome Sequence of Kwoniella mangroviensis CBS10435.</title>
        <authorList>
            <consortium name="The Broad Institute Genome Sequencing Platform"/>
            <person name="Cuomo C."/>
            <person name="Litvintseva A."/>
            <person name="Chen Y."/>
            <person name="Heitman J."/>
            <person name="Sun S."/>
            <person name="Springer D."/>
            <person name="Dromer F."/>
            <person name="Young S.K."/>
            <person name="Zeng Q."/>
            <person name="Gargeya S."/>
            <person name="Fitzgerald M."/>
            <person name="Abouelleil A."/>
            <person name="Alvarado L."/>
            <person name="Berlin A.M."/>
            <person name="Chapman S.B."/>
            <person name="Dewar J."/>
            <person name="Goldberg J."/>
            <person name="Griggs A."/>
            <person name="Gujja S."/>
            <person name="Hansen M."/>
            <person name="Howarth C."/>
            <person name="Imamovic A."/>
            <person name="Larimer J."/>
            <person name="McCowan C."/>
            <person name="Murphy C."/>
            <person name="Pearson M."/>
            <person name="Priest M."/>
            <person name="Roberts A."/>
            <person name="Saif S."/>
            <person name="Shea T."/>
            <person name="Sykes S."/>
            <person name="Wortman J."/>
            <person name="Nusbaum C."/>
            <person name="Birren B."/>
        </authorList>
    </citation>
    <scope>NUCLEOTIDE SEQUENCE [LARGE SCALE GENOMIC DNA]</scope>
    <source>
        <strain evidence="2 3">CBS 10435</strain>
    </source>
</reference>
<organism evidence="2 3">
    <name type="scientific">Kwoniella mangroviensis CBS 10435</name>
    <dbReference type="NCBI Taxonomy" id="1331196"/>
    <lineage>
        <taxon>Eukaryota</taxon>
        <taxon>Fungi</taxon>
        <taxon>Dikarya</taxon>
        <taxon>Basidiomycota</taxon>
        <taxon>Agaricomycotina</taxon>
        <taxon>Tremellomycetes</taxon>
        <taxon>Tremellales</taxon>
        <taxon>Cryptococcaceae</taxon>
        <taxon>Kwoniella</taxon>
    </lineage>
</organism>
<gene>
    <name evidence="2" type="ORF">L486_04744</name>
</gene>
<dbReference type="Proteomes" id="UP000092583">
    <property type="component" value="Unassembled WGS sequence"/>
</dbReference>
<feature type="compositionally biased region" description="Polar residues" evidence="1">
    <location>
        <begin position="340"/>
        <end position="355"/>
    </location>
</feature>
<feature type="region of interest" description="Disordered" evidence="1">
    <location>
        <begin position="327"/>
        <end position="378"/>
    </location>
</feature>